<dbReference type="AlphaFoldDB" id="A0A2S2PZX3"/>
<evidence type="ECO:0000313" key="1">
    <source>
        <dbReference type="EMBL" id="MBY70973.1"/>
    </source>
</evidence>
<reference evidence="1" key="1">
    <citation type="submission" date="2018-04" db="EMBL/GenBank/DDBJ databases">
        <title>Transcriptome assembly of Sipha flava.</title>
        <authorList>
            <person name="Scully E.D."/>
            <person name="Geib S.M."/>
            <person name="Palmer N.A."/>
            <person name="Koch K."/>
            <person name="Bradshaw J."/>
            <person name="Heng-Moss T."/>
            <person name="Sarath G."/>
        </authorList>
    </citation>
    <scope>NUCLEOTIDE SEQUENCE</scope>
</reference>
<dbReference type="EMBL" id="GGMS01001770">
    <property type="protein sequence ID" value="MBY70973.1"/>
    <property type="molecule type" value="Transcribed_RNA"/>
</dbReference>
<sequence length="115" mass="13004">MNIFRQQNIRRTVLPSVDEVILLGSFFRSLATTESMNSVVERIHPHGGRVKDEIKLIVSKTVLLKFVIAPKYTGVGKHTYAVVVRVTNGANNRTCLVLFMRRTGFSWKMSVPSKN</sequence>
<accession>A0A2S2PZX3</accession>
<proteinExistence type="predicted"/>
<organism evidence="1">
    <name type="scientific">Sipha flava</name>
    <name type="common">yellow sugarcane aphid</name>
    <dbReference type="NCBI Taxonomy" id="143950"/>
    <lineage>
        <taxon>Eukaryota</taxon>
        <taxon>Metazoa</taxon>
        <taxon>Ecdysozoa</taxon>
        <taxon>Arthropoda</taxon>
        <taxon>Hexapoda</taxon>
        <taxon>Insecta</taxon>
        <taxon>Pterygota</taxon>
        <taxon>Neoptera</taxon>
        <taxon>Paraneoptera</taxon>
        <taxon>Hemiptera</taxon>
        <taxon>Sternorrhyncha</taxon>
        <taxon>Aphidomorpha</taxon>
        <taxon>Aphidoidea</taxon>
        <taxon>Aphididae</taxon>
        <taxon>Sipha</taxon>
    </lineage>
</organism>
<name>A0A2S2PZX3_9HEMI</name>
<protein>
    <submittedName>
        <fullName evidence="1">Uncharacterized protein</fullName>
    </submittedName>
</protein>
<gene>
    <name evidence="1" type="ORF">g.87420</name>
</gene>